<dbReference type="Pfam" id="PF14740">
    <property type="entry name" value="DUF4471"/>
    <property type="match status" value="1"/>
</dbReference>
<dbReference type="EMBL" id="CAJNIZ010020001">
    <property type="protein sequence ID" value="CAE7434695.1"/>
    <property type="molecule type" value="Genomic_DNA"/>
</dbReference>
<evidence type="ECO:0000256" key="1">
    <source>
        <dbReference type="SAM" id="MobiDB-lite"/>
    </source>
</evidence>
<dbReference type="OrthoDB" id="538817at2759"/>
<evidence type="ECO:0000313" key="3">
    <source>
        <dbReference type="EMBL" id="CAE7434695.1"/>
    </source>
</evidence>
<sequence length="434" mass="49669">MEVFLSLYGNTLVRERDCTYVSEIAPEFVEIVTDNSSHPLAAAIDLTQLKFKDRDVLQDVFKGWFKDVPFDIEALREQRCRGYYRARYDHRKNLMDYDYQTFIKEVAGIIHWFHYKEFGHSGVAFETRLASYATPNRTLASYNEAVDRSKGTTVQVRGFWGDIINSPYHGFCTRTDPEVRHRLFKINSQQYRHTETDIAEYNLTAYLSEMETGRRFSLPPEKPEEFTYPYASPLDELRAADKVQEVKEEEPKKVVEEDPAKASRGRREKKSVNWPPLSEAMEGVEIVLLAGDLKEVLKKPKYKGLFHRAFVGAMGTMPLFEEMGLTTGAGGRAAGDFGKRREESAIAASLADGAEVLCETLKYQAHFEGSTRLGFRHRLAQAGHFAGWRLRDERRALPRLEKDMQERQCRAAERNATDFMRFVAMPGATAPAEA</sequence>
<protein>
    <submittedName>
        <fullName evidence="3">Dnaaf3 protein</fullName>
    </submittedName>
</protein>
<dbReference type="PANTHER" id="PTHR22118">
    <property type="entry name" value="DYNEIN ASSEMBLY FACTOR 3, AXONEMAL"/>
    <property type="match status" value="1"/>
</dbReference>
<feature type="region of interest" description="Disordered" evidence="1">
    <location>
        <begin position="248"/>
        <end position="271"/>
    </location>
</feature>
<dbReference type="Proteomes" id="UP000649617">
    <property type="component" value="Unassembled WGS sequence"/>
</dbReference>
<gene>
    <name evidence="3" type="primary">dnaaf3</name>
    <name evidence="3" type="ORF">SPIL2461_LOCUS10620</name>
</gene>
<name>A0A812REV3_SYMPI</name>
<keyword evidence="4" id="KW-1185">Reference proteome</keyword>
<dbReference type="GO" id="GO:0044458">
    <property type="term" value="P:motile cilium assembly"/>
    <property type="evidence" value="ECO:0007669"/>
    <property type="project" value="TreeGrafter"/>
</dbReference>
<feature type="compositionally biased region" description="Basic and acidic residues" evidence="1">
    <location>
        <begin position="248"/>
        <end position="261"/>
    </location>
</feature>
<dbReference type="AlphaFoldDB" id="A0A812REV3"/>
<feature type="domain" description="Dynein assembly factor 3 C-terminal" evidence="2">
    <location>
        <begin position="44"/>
        <end position="319"/>
    </location>
</feature>
<evidence type="ECO:0000259" key="2">
    <source>
        <dbReference type="Pfam" id="PF14740"/>
    </source>
</evidence>
<evidence type="ECO:0000313" key="4">
    <source>
        <dbReference type="Proteomes" id="UP000649617"/>
    </source>
</evidence>
<dbReference type="PANTHER" id="PTHR22118:SF14">
    <property type="entry name" value="DYNEIN AXONEMAL ASSEMBLY FACTOR 3"/>
    <property type="match status" value="1"/>
</dbReference>
<dbReference type="GO" id="GO:0070286">
    <property type="term" value="P:axonemal dynein complex assembly"/>
    <property type="evidence" value="ECO:0007669"/>
    <property type="project" value="InterPro"/>
</dbReference>
<dbReference type="InterPro" id="IPR039304">
    <property type="entry name" value="DNAAF3"/>
</dbReference>
<organism evidence="3 4">
    <name type="scientific">Symbiodinium pilosum</name>
    <name type="common">Dinoflagellate</name>
    <dbReference type="NCBI Taxonomy" id="2952"/>
    <lineage>
        <taxon>Eukaryota</taxon>
        <taxon>Sar</taxon>
        <taxon>Alveolata</taxon>
        <taxon>Dinophyceae</taxon>
        <taxon>Suessiales</taxon>
        <taxon>Symbiodiniaceae</taxon>
        <taxon>Symbiodinium</taxon>
    </lineage>
</organism>
<proteinExistence type="predicted"/>
<comment type="caution">
    <text evidence="3">The sequence shown here is derived from an EMBL/GenBank/DDBJ whole genome shotgun (WGS) entry which is preliminary data.</text>
</comment>
<accession>A0A812REV3</accession>
<dbReference type="InterPro" id="IPR028235">
    <property type="entry name" value="DNAAF3_C"/>
</dbReference>
<reference evidence="3" key="1">
    <citation type="submission" date="2021-02" db="EMBL/GenBank/DDBJ databases">
        <authorList>
            <person name="Dougan E. K."/>
            <person name="Rhodes N."/>
            <person name="Thang M."/>
            <person name="Chan C."/>
        </authorList>
    </citation>
    <scope>NUCLEOTIDE SEQUENCE</scope>
</reference>